<dbReference type="RefSeq" id="WP_344328458.1">
    <property type="nucleotide sequence ID" value="NZ_BAAAPY010000008.1"/>
</dbReference>
<dbReference type="PANTHER" id="PTHR45947:SF3">
    <property type="entry name" value="SULFOQUINOVOSYL TRANSFERASE SQD2"/>
    <property type="match status" value="1"/>
</dbReference>
<gene>
    <name evidence="5" type="ORF">GCM10009821_22480</name>
</gene>
<evidence type="ECO:0000313" key="6">
    <source>
        <dbReference type="Proteomes" id="UP001501480"/>
    </source>
</evidence>
<dbReference type="PANTHER" id="PTHR45947">
    <property type="entry name" value="SULFOQUINOVOSYL TRANSFERASE SQD2"/>
    <property type="match status" value="1"/>
</dbReference>
<evidence type="ECO:0000259" key="4">
    <source>
        <dbReference type="Pfam" id="PF13579"/>
    </source>
</evidence>
<feature type="region of interest" description="Disordered" evidence="3">
    <location>
        <begin position="404"/>
        <end position="425"/>
    </location>
</feature>
<evidence type="ECO:0000256" key="1">
    <source>
        <dbReference type="ARBA" id="ARBA00022676"/>
    </source>
</evidence>
<feature type="domain" description="Glycosyltransferase subfamily 4-like N-terminal" evidence="4">
    <location>
        <begin position="15"/>
        <end position="192"/>
    </location>
</feature>
<dbReference type="InterPro" id="IPR050194">
    <property type="entry name" value="Glycosyltransferase_grp1"/>
</dbReference>
<evidence type="ECO:0000256" key="2">
    <source>
        <dbReference type="ARBA" id="ARBA00022679"/>
    </source>
</evidence>
<dbReference type="Pfam" id="PF13579">
    <property type="entry name" value="Glyco_trans_4_4"/>
    <property type="match status" value="1"/>
</dbReference>
<keyword evidence="6" id="KW-1185">Reference proteome</keyword>
<dbReference type="CDD" id="cd03794">
    <property type="entry name" value="GT4_WbuB-like"/>
    <property type="match status" value="1"/>
</dbReference>
<protein>
    <submittedName>
        <fullName evidence="5">Glycosyltransferase family 4 protein</fullName>
    </submittedName>
</protein>
<comment type="caution">
    <text evidence="5">The sequence shown here is derived from an EMBL/GenBank/DDBJ whole genome shotgun (WGS) entry which is preliminary data.</text>
</comment>
<dbReference type="Gene3D" id="3.40.50.2000">
    <property type="entry name" value="Glycogen Phosphorylase B"/>
    <property type="match status" value="2"/>
</dbReference>
<reference evidence="5 6" key="1">
    <citation type="journal article" date="2019" name="Int. J. Syst. Evol. Microbiol.">
        <title>The Global Catalogue of Microorganisms (GCM) 10K type strain sequencing project: providing services to taxonomists for standard genome sequencing and annotation.</title>
        <authorList>
            <consortium name="The Broad Institute Genomics Platform"/>
            <consortium name="The Broad Institute Genome Sequencing Center for Infectious Disease"/>
            <person name="Wu L."/>
            <person name="Ma J."/>
        </authorList>
    </citation>
    <scope>NUCLEOTIDE SEQUENCE [LARGE SCALE GENOMIC DNA]</scope>
    <source>
        <strain evidence="5 6">JCM 15749</strain>
    </source>
</reference>
<dbReference type="SUPFAM" id="SSF53756">
    <property type="entry name" value="UDP-Glycosyltransferase/glycogen phosphorylase"/>
    <property type="match status" value="1"/>
</dbReference>
<keyword evidence="2" id="KW-0808">Transferase</keyword>
<sequence length="425" mass="46659">MRITVHDFSGHPFQAELSRSLARQGHEVEHLHAEQYVSGKGHLDLLPDDPTRLRFAGIRLRLPFLKYSPLTRLRYEAAYGAEWIRRTRRGDAQVTIASNVPLVSHFRWAVWAQLQRHPWVFWHQDIDSVGLADEARSRLPRPLGALAARVFDRMERFCARTAAHVVAIGDGFCETYDRWGVDPQRVSVISNWAPLDKVRPTSRAHHRSTELFGEAEGLRMLYAGTLGRKHNPMLLVEVLRAAHAQGLEAAMTVISEGEAADSLAALAQEEPDLGLRVLPFQPAEDLPYVLGSADVLVGLLEPDATMFSIPSKVLSYMAAGRPILGLMPDDNPAAMDILTTGGHVEVPTVDGAWACAEWLEKLAADTGAVATIGSRARAVAEEKFHLPTITQRFESVLAASLAPAATARPERAAPQPERATGLVAS</sequence>
<proteinExistence type="predicted"/>
<evidence type="ECO:0000313" key="5">
    <source>
        <dbReference type="EMBL" id="GAA2081363.1"/>
    </source>
</evidence>
<dbReference type="EMBL" id="BAAAPY010000008">
    <property type="protein sequence ID" value="GAA2081363.1"/>
    <property type="molecule type" value="Genomic_DNA"/>
</dbReference>
<evidence type="ECO:0000256" key="3">
    <source>
        <dbReference type="SAM" id="MobiDB-lite"/>
    </source>
</evidence>
<keyword evidence="1" id="KW-0328">Glycosyltransferase</keyword>
<accession>A0ABN2W249</accession>
<organism evidence="5 6">
    <name type="scientific">Aeromicrobium halocynthiae</name>
    <dbReference type="NCBI Taxonomy" id="560557"/>
    <lineage>
        <taxon>Bacteria</taxon>
        <taxon>Bacillati</taxon>
        <taxon>Actinomycetota</taxon>
        <taxon>Actinomycetes</taxon>
        <taxon>Propionibacteriales</taxon>
        <taxon>Nocardioidaceae</taxon>
        <taxon>Aeromicrobium</taxon>
    </lineage>
</organism>
<dbReference type="InterPro" id="IPR028098">
    <property type="entry name" value="Glyco_trans_4-like_N"/>
</dbReference>
<dbReference type="Proteomes" id="UP001501480">
    <property type="component" value="Unassembled WGS sequence"/>
</dbReference>
<name>A0ABN2W249_9ACTN</name>